<comment type="caution">
    <text evidence="3">The sequence shown here is derived from an EMBL/GenBank/DDBJ whole genome shotgun (WGS) entry which is preliminary data.</text>
</comment>
<dbReference type="PANTHER" id="PTHR44757:SF2">
    <property type="entry name" value="BIOFILM ARCHITECTURE MAINTENANCE PROTEIN MBAA"/>
    <property type="match status" value="1"/>
</dbReference>
<dbReference type="SMART" id="SM00267">
    <property type="entry name" value="GGDEF"/>
    <property type="match status" value="1"/>
</dbReference>
<feature type="domain" description="GGDEF" evidence="2">
    <location>
        <begin position="228"/>
        <end position="360"/>
    </location>
</feature>
<dbReference type="CDD" id="cd01949">
    <property type="entry name" value="GGDEF"/>
    <property type="match status" value="1"/>
</dbReference>
<dbReference type="Pfam" id="PF01590">
    <property type="entry name" value="GAF"/>
    <property type="match status" value="1"/>
</dbReference>
<dbReference type="InterPro" id="IPR000160">
    <property type="entry name" value="GGDEF_dom"/>
</dbReference>
<dbReference type="InterPro" id="IPR043128">
    <property type="entry name" value="Rev_trsase/Diguanyl_cyclase"/>
</dbReference>
<accession>A0ABW7JTT8</accession>
<dbReference type="PANTHER" id="PTHR44757">
    <property type="entry name" value="DIGUANYLATE CYCLASE DGCP"/>
    <property type="match status" value="1"/>
</dbReference>
<evidence type="ECO:0000313" key="4">
    <source>
        <dbReference type="Proteomes" id="UP001609175"/>
    </source>
</evidence>
<reference evidence="3 4" key="1">
    <citation type="submission" date="2024-10" db="EMBL/GenBank/DDBJ databases">
        <authorList>
            <person name="Riesco R."/>
        </authorList>
    </citation>
    <scope>NUCLEOTIDE SEQUENCE [LARGE SCALE GENOMIC DNA]</scope>
    <source>
        <strain evidence="3 4">NCIMB 15449</strain>
    </source>
</reference>
<evidence type="ECO:0000313" key="3">
    <source>
        <dbReference type="EMBL" id="MFH5211248.1"/>
    </source>
</evidence>
<dbReference type="Pfam" id="PF00990">
    <property type="entry name" value="GGDEF"/>
    <property type="match status" value="1"/>
</dbReference>
<dbReference type="InterPro" id="IPR035919">
    <property type="entry name" value="EAL_sf"/>
</dbReference>
<evidence type="ECO:0000259" key="1">
    <source>
        <dbReference type="PROSITE" id="PS50883"/>
    </source>
</evidence>
<feature type="domain" description="EAL" evidence="1">
    <location>
        <begin position="369"/>
        <end position="625"/>
    </location>
</feature>
<proteinExistence type="predicted"/>
<dbReference type="InterPro" id="IPR001633">
    <property type="entry name" value="EAL_dom"/>
</dbReference>
<dbReference type="PROSITE" id="PS50887">
    <property type="entry name" value="GGDEF"/>
    <property type="match status" value="1"/>
</dbReference>
<dbReference type="SMART" id="SM00052">
    <property type="entry name" value="EAL"/>
    <property type="match status" value="1"/>
</dbReference>
<dbReference type="SUPFAM" id="SSF55073">
    <property type="entry name" value="Nucleotide cyclase"/>
    <property type="match status" value="1"/>
</dbReference>
<dbReference type="Gene3D" id="3.20.20.450">
    <property type="entry name" value="EAL domain"/>
    <property type="match status" value="1"/>
</dbReference>
<dbReference type="Pfam" id="PF00563">
    <property type="entry name" value="EAL"/>
    <property type="match status" value="1"/>
</dbReference>
<dbReference type="NCBIfam" id="TIGR00254">
    <property type="entry name" value="GGDEF"/>
    <property type="match status" value="1"/>
</dbReference>
<dbReference type="EMBL" id="JBIMSO010000070">
    <property type="protein sequence ID" value="MFH5211248.1"/>
    <property type="molecule type" value="Genomic_DNA"/>
</dbReference>
<dbReference type="Proteomes" id="UP001609175">
    <property type="component" value="Unassembled WGS sequence"/>
</dbReference>
<dbReference type="InterPro" id="IPR052155">
    <property type="entry name" value="Biofilm_reg_signaling"/>
</dbReference>
<dbReference type="Gene3D" id="3.30.70.270">
    <property type="match status" value="1"/>
</dbReference>
<sequence>MQMNAQMADRSSAAELSELVISIGQRLLAAQATTAIPVIQEILHELREFFGVDHTCLRYTDHTIRASLMVAESPVRESVPDPDPMACVYFEGADEVFAQAEHSVVTVSVRPGDGSAKRYQEQVREVARLAWGEEAVAALTGASVLATPLVVGPRPVGFVSLTKFGDMVFTADEVEAMNAIASMLTQLKSRIEAEESLIYSTMHDDLTNLSNRRALIGHLEERLQTRQPGLIAFFLDVDRLKTINDFLGHDAGDRFIRVIAKRLKDHSEPRDMIARLGGDEFIIVPAQPMSFEIASKHAERLRKLVSARVSIGAEPVSRTVSIGVTMAEAGDTASDVMRRADQAMLAAKAAGGNEVAVFTDEMRKLHALRDDVEFHLGSAIQNDALTLHYQPEVDLRSGRILGVEALVRWQHPSRGLLLPESFVGTAESANLAGALNRWVVRRAAEQWVRWRDAGIIDDDFGMRVNVSPVQLVSVNFVDDVATIVSDVGIDPKALCIEITEHVLVQDLDRARVTLEALKHLGLKTAIDDFGTGYSSFTHLKQLEVDQLKIDRSFIQKRGRSPDDLAIVTSIVDLAESFDMSVVAEGLETQIGLETLLSVGCTRAQGRLLAPPTPVEDVTQVLADRVIDLGPR</sequence>
<gene>
    <name evidence="3" type="ORF">ACHIPZ_24015</name>
</gene>
<protein>
    <submittedName>
        <fullName evidence="3">Bifunctional diguanylate cyclase/phosphodiesterase</fullName>
    </submittedName>
</protein>
<dbReference type="CDD" id="cd01948">
    <property type="entry name" value="EAL"/>
    <property type="match status" value="1"/>
</dbReference>
<organism evidence="3 4">
    <name type="scientific">Antrihabitans spumae</name>
    <dbReference type="NCBI Taxonomy" id="3373370"/>
    <lineage>
        <taxon>Bacteria</taxon>
        <taxon>Bacillati</taxon>
        <taxon>Actinomycetota</taxon>
        <taxon>Actinomycetes</taxon>
        <taxon>Mycobacteriales</taxon>
        <taxon>Nocardiaceae</taxon>
        <taxon>Antrihabitans</taxon>
    </lineage>
</organism>
<dbReference type="PROSITE" id="PS50883">
    <property type="entry name" value="EAL"/>
    <property type="match status" value="1"/>
</dbReference>
<dbReference type="InterPro" id="IPR029787">
    <property type="entry name" value="Nucleotide_cyclase"/>
</dbReference>
<dbReference type="InterPro" id="IPR003018">
    <property type="entry name" value="GAF"/>
</dbReference>
<dbReference type="Gene3D" id="3.30.450.40">
    <property type="match status" value="1"/>
</dbReference>
<dbReference type="InterPro" id="IPR029016">
    <property type="entry name" value="GAF-like_dom_sf"/>
</dbReference>
<evidence type="ECO:0000259" key="2">
    <source>
        <dbReference type="PROSITE" id="PS50887"/>
    </source>
</evidence>
<dbReference type="SUPFAM" id="SSF141868">
    <property type="entry name" value="EAL domain-like"/>
    <property type="match status" value="1"/>
</dbReference>
<dbReference type="SUPFAM" id="SSF55781">
    <property type="entry name" value="GAF domain-like"/>
    <property type="match status" value="1"/>
</dbReference>
<name>A0ABW7JTT8_9NOCA</name>
<dbReference type="RefSeq" id="WP_395117568.1">
    <property type="nucleotide sequence ID" value="NZ_JBIMSO010000070.1"/>
</dbReference>